<feature type="transmembrane region" description="Helical" evidence="15">
    <location>
        <begin position="234"/>
        <end position="254"/>
    </location>
</feature>
<feature type="transmembrane region" description="Helical" evidence="15">
    <location>
        <begin position="128"/>
        <end position="149"/>
    </location>
</feature>
<dbReference type="EMBL" id="AB249739">
    <property type="protein sequence ID" value="BAE80362.1"/>
    <property type="molecule type" value="Genomic_DNA"/>
</dbReference>
<dbReference type="Pfam" id="PF05296">
    <property type="entry name" value="TAS2R"/>
    <property type="match status" value="1"/>
</dbReference>
<evidence type="ECO:0000313" key="16">
    <source>
        <dbReference type="EMBL" id="BAE80362.1"/>
    </source>
</evidence>
<dbReference type="AlphaFoldDB" id="Q2ABA5"/>
<dbReference type="SUPFAM" id="SSF81321">
    <property type="entry name" value="Family A G protein-coupled receptor-like"/>
    <property type="match status" value="1"/>
</dbReference>
<dbReference type="GO" id="GO:0033038">
    <property type="term" value="F:bitter taste receptor activity"/>
    <property type="evidence" value="ECO:0000318"/>
    <property type="project" value="GO_Central"/>
</dbReference>
<evidence type="ECO:0000256" key="9">
    <source>
        <dbReference type="ARBA" id="ARBA00023170"/>
    </source>
</evidence>
<feature type="transmembrane region" description="Helical" evidence="15">
    <location>
        <begin position="86"/>
        <end position="108"/>
    </location>
</feature>
<dbReference type="Proteomes" id="UP000002280">
    <property type="component" value="Chromosome 8"/>
</dbReference>
<evidence type="ECO:0000256" key="10">
    <source>
        <dbReference type="ARBA" id="ARBA00023180"/>
    </source>
</evidence>
<dbReference type="Gene3D" id="1.20.1070.10">
    <property type="entry name" value="Rhodopsin 7-helix transmembrane proteins"/>
    <property type="match status" value="1"/>
</dbReference>
<evidence type="ECO:0000256" key="12">
    <source>
        <dbReference type="ARBA" id="ARBA00025304"/>
    </source>
</evidence>
<evidence type="ECO:0000256" key="8">
    <source>
        <dbReference type="ARBA" id="ARBA00023136"/>
    </source>
</evidence>
<keyword evidence="7 14" id="KW-0297">G-protein coupled receptor</keyword>
<evidence type="ECO:0000256" key="4">
    <source>
        <dbReference type="ARBA" id="ARBA00022606"/>
    </source>
</evidence>
<dbReference type="OMA" id="IDIFWTF"/>
<dbReference type="GeneID" id="664678"/>
<evidence type="ECO:0000256" key="6">
    <source>
        <dbReference type="ARBA" id="ARBA00022989"/>
    </source>
</evidence>
<keyword evidence="8 14" id="KW-0472">Membrane</keyword>
<feature type="transmembrane region" description="Helical" evidence="15">
    <location>
        <begin position="266"/>
        <end position="285"/>
    </location>
</feature>
<comment type="subcellular location">
    <subcellularLocation>
        <location evidence="1 14">Membrane</location>
        <topology evidence="1 14">Multi-pass membrane protein</topology>
    </subcellularLocation>
</comment>
<keyword evidence="11 14" id="KW-0807">Transducer</keyword>
<dbReference type="GeneTree" id="ENSGT01150000286975"/>
<evidence type="ECO:0000256" key="2">
    <source>
        <dbReference type="ARBA" id="ARBA00007376"/>
    </source>
</evidence>
<keyword evidence="6 15" id="KW-1133">Transmembrane helix</keyword>
<keyword evidence="5 14" id="KW-0812">Transmembrane</keyword>
<gene>
    <name evidence="17" type="primary">T2R3F</name>
</gene>
<comment type="function">
    <text evidence="12">Gustducin-coupled receptor implicated in the perception of bitter compounds in the oral cavity and the gastrointestinal tract. Signals through PLCB2 and the calcium-regulated cation channel TRPM5.</text>
</comment>
<organism evidence="16">
    <name type="scientific">Monodelphis domestica</name>
    <name type="common">Gray short-tailed opossum</name>
    <dbReference type="NCBI Taxonomy" id="13616"/>
    <lineage>
        <taxon>Eukaryota</taxon>
        <taxon>Metazoa</taxon>
        <taxon>Chordata</taxon>
        <taxon>Craniata</taxon>
        <taxon>Vertebrata</taxon>
        <taxon>Euteleostomi</taxon>
        <taxon>Mammalia</taxon>
        <taxon>Metatheria</taxon>
        <taxon>Didelphimorphia</taxon>
        <taxon>Didelphidae</taxon>
        <taxon>Monodelphis</taxon>
    </lineage>
</organism>
<protein>
    <recommendedName>
        <fullName evidence="14">Taste receptor type 2</fullName>
    </recommendedName>
</protein>
<evidence type="ECO:0000256" key="13">
    <source>
        <dbReference type="RuleBase" id="RU004423"/>
    </source>
</evidence>
<keyword evidence="3 14" id="KW-0919">Taste</keyword>
<sequence length="316" mass="36685">MSNLEVMVMFVVSIELFLGTSLNGFIVLLHCIIWVKTRKISLSDFIILNLALSRIILLGIMMFDTVLSIFYPHLQNVGILMQIIDIFWMFTNNLIICLTTCLSVLYCLKIANFSHQAFLWLKWRVSHVIWGIWGGSGLYSFFSALAMILKFSEYADLSQMKLSGNYSEEVKKKLTNYYVLHILGLLWSVIPLCVSLLSSVLLFLSLVRHTRQMKHHANGTRDLSTMAHVRATKVILSSFILFIGYFLNLFLAMSSHFFPRPKQAVMIWRLFFIAYPSIQTFVLILENRKVKQAFIKMFQVKKWRLKCTPWELSPKT</sequence>
<evidence type="ECO:0000256" key="5">
    <source>
        <dbReference type="ARBA" id="ARBA00022692"/>
    </source>
</evidence>
<evidence type="ECO:0000256" key="3">
    <source>
        <dbReference type="ARBA" id="ARBA00022480"/>
    </source>
</evidence>
<keyword evidence="10" id="KW-0325">Glycoprotein</keyword>
<evidence type="ECO:0000256" key="15">
    <source>
        <dbReference type="SAM" id="Phobius"/>
    </source>
</evidence>
<accession>Q2ABA5</accession>
<evidence type="ECO:0000313" key="17">
    <source>
        <dbReference type="Ensembl" id="ENSMODP00000047991.1"/>
    </source>
</evidence>
<dbReference type="Ensembl" id="ENSMODT00000075955.1">
    <property type="protein sequence ID" value="ENSMODP00000047991.1"/>
    <property type="gene ID" value="ENSMODG00000043794.1"/>
</dbReference>
<dbReference type="OrthoDB" id="8876749at2759"/>
<dbReference type="FunFam" id="1.20.1070.10:FF:000055">
    <property type="entry name" value="Taste receptor type 2"/>
    <property type="match status" value="1"/>
</dbReference>
<feature type="transmembrane region" description="Helical" evidence="15">
    <location>
        <begin position="6"/>
        <end position="35"/>
    </location>
</feature>
<name>Q2ABA5_MONDO</name>
<reference evidence="17 18" key="2">
    <citation type="journal article" date="2007" name="Nature">
        <title>Genome of the marsupial Monodelphis domestica reveals innovation in non-coding sequences.</title>
        <authorList>
            <person name="Mikkelsen T.S."/>
            <person name="Wakefield M.J."/>
            <person name="Aken B."/>
            <person name="Amemiya C.T."/>
            <person name="Chang J.L."/>
            <person name="Duke S."/>
            <person name="Garber M."/>
            <person name="Gentles A.J."/>
            <person name="Goodstadt L."/>
            <person name="Heger A."/>
            <person name="Jurka J."/>
            <person name="Kamal M."/>
            <person name="Mauceli E."/>
            <person name="Searle S.M."/>
            <person name="Sharpe T."/>
            <person name="Baker M.L."/>
            <person name="Batzer M.A."/>
            <person name="Benos P.V."/>
            <person name="Belov K."/>
            <person name="Clamp M."/>
            <person name="Cook A."/>
            <person name="Cuff J."/>
            <person name="Das R."/>
            <person name="Davidow L."/>
            <person name="Deakin J.E."/>
            <person name="Fazzari M.J."/>
            <person name="Glass J.L."/>
            <person name="Grabherr M."/>
            <person name="Greally J.M."/>
            <person name="Gu W."/>
            <person name="Hore T.A."/>
            <person name="Huttley G.A."/>
            <person name="Kleber M."/>
            <person name="Jirtle R.L."/>
            <person name="Koina E."/>
            <person name="Lee J.T."/>
            <person name="Mahony S."/>
            <person name="Marra M.A."/>
            <person name="Miller R.D."/>
            <person name="Nicholls R.D."/>
            <person name="Oda M."/>
            <person name="Papenfuss A.T."/>
            <person name="Parra Z.E."/>
            <person name="Pollock D.D."/>
            <person name="Ray D.A."/>
            <person name="Schein J.E."/>
            <person name="Speed T.P."/>
            <person name="Thompson K."/>
            <person name="VandeBerg J.L."/>
            <person name="Wade C.M."/>
            <person name="Walker J.A."/>
            <person name="Waters P.D."/>
            <person name="Webber C."/>
            <person name="Weidman J.R."/>
            <person name="Xie X."/>
            <person name="Zody M.C."/>
            <person name="Baldwin J."/>
            <person name="Abdouelleil A."/>
            <person name="Abdulkadir J."/>
            <person name="Abebe A."/>
            <person name="Abera B."/>
            <person name="Abreu J."/>
            <person name="Acer S.C."/>
            <person name="Aftuck L."/>
            <person name="Alexander A."/>
            <person name="An P."/>
            <person name="Anderson E."/>
            <person name="Anderson S."/>
            <person name="Arachi H."/>
            <person name="Azer M."/>
            <person name="Bachantsang P."/>
            <person name="Barry A."/>
            <person name="Bayul T."/>
            <person name="Berlin A."/>
            <person name="Bessette D."/>
            <person name="Bloom T."/>
            <person name="Bloom T."/>
            <person name="Boguslavskiy L."/>
            <person name="Bonnet C."/>
            <person name="Boukhgalter B."/>
            <person name="Bourzgui I."/>
            <person name="Brown A."/>
            <person name="Cahill P."/>
            <person name="Channer S."/>
            <person name="Cheshatsang Y."/>
            <person name="Chuda L."/>
            <person name="Citroen M."/>
            <person name="Collymore A."/>
            <person name="Cooke P."/>
            <person name="Costello M."/>
            <person name="D'Aco K."/>
            <person name="Daza R."/>
            <person name="De Haan G."/>
            <person name="DeGray S."/>
            <person name="DeMaso C."/>
            <person name="Dhargay N."/>
            <person name="Dooley K."/>
            <person name="Dooley E."/>
            <person name="Doricent M."/>
            <person name="Dorje P."/>
            <person name="Dorjee K."/>
            <person name="Dupes A."/>
            <person name="Elong R."/>
            <person name="Falk J."/>
            <person name="Farina A."/>
            <person name="Faro S."/>
            <person name="Ferguson D."/>
            <person name="Fisher S."/>
            <person name="Foley C.D."/>
            <person name="Franke A."/>
            <person name="Friedrich D."/>
            <person name="Gadbois L."/>
            <person name="Gearin G."/>
            <person name="Gearin C.R."/>
            <person name="Giannoukos G."/>
            <person name="Goode T."/>
            <person name="Graham J."/>
            <person name="Grandbois E."/>
            <person name="Grewal S."/>
            <person name="Gyaltsen K."/>
            <person name="Hafez N."/>
            <person name="Hagos B."/>
            <person name="Hall J."/>
            <person name="Henson C."/>
            <person name="Hollinger A."/>
            <person name="Honan T."/>
            <person name="Huard M.D."/>
            <person name="Hughes L."/>
            <person name="Hurhula B."/>
            <person name="Husby M.E."/>
            <person name="Kamat A."/>
            <person name="Kanga B."/>
            <person name="Kashin S."/>
            <person name="Khazanovich D."/>
            <person name="Kisner P."/>
            <person name="Lance K."/>
            <person name="Lara M."/>
            <person name="Lee W."/>
            <person name="Lennon N."/>
            <person name="Letendre F."/>
            <person name="LeVine R."/>
            <person name="Lipovsky A."/>
            <person name="Liu X."/>
            <person name="Liu J."/>
            <person name="Liu S."/>
            <person name="Lokyitsang T."/>
            <person name="Lokyitsang Y."/>
            <person name="Lubonja R."/>
            <person name="Lui A."/>
            <person name="MacDonald P."/>
            <person name="Magnisalis V."/>
            <person name="Maru K."/>
            <person name="Matthews C."/>
            <person name="McCusker W."/>
            <person name="McDonough S."/>
            <person name="Mehta T."/>
            <person name="Meldrim J."/>
            <person name="Meneus L."/>
            <person name="Mihai O."/>
            <person name="Mihalev A."/>
            <person name="Mihova T."/>
            <person name="Mittelman R."/>
            <person name="Mlenga V."/>
            <person name="Montmayeur A."/>
            <person name="Mulrain L."/>
            <person name="Navidi A."/>
            <person name="Naylor J."/>
            <person name="Negash T."/>
            <person name="Nguyen T."/>
            <person name="Nguyen N."/>
            <person name="Nicol R."/>
            <person name="Norbu C."/>
            <person name="Norbu N."/>
            <person name="Novod N."/>
            <person name="O'Neill B."/>
            <person name="Osman S."/>
            <person name="Markiewicz E."/>
            <person name="Oyono O.L."/>
            <person name="Patti C."/>
            <person name="Phunkhang P."/>
            <person name="Pierre F."/>
            <person name="Priest M."/>
            <person name="Raghuraman S."/>
            <person name="Rege F."/>
            <person name="Reyes R."/>
            <person name="Rise C."/>
            <person name="Rogov P."/>
            <person name="Ross K."/>
            <person name="Ryan E."/>
            <person name="Settipalli S."/>
            <person name="Shea T."/>
            <person name="Sherpa N."/>
            <person name="Shi L."/>
            <person name="Shih D."/>
            <person name="Sparrow T."/>
            <person name="Spaulding J."/>
            <person name="Stalker J."/>
            <person name="Stange-Thomann N."/>
            <person name="Stavropoulos S."/>
            <person name="Stone C."/>
            <person name="Strader C."/>
            <person name="Tesfaye S."/>
            <person name="Thomson T."/>
            <person name="Thoulutsang Y."/>
            <person name="Thoulutsang D."/>
            <person name="Topham K."/>
            <person name="Topping I."/>
            <person name="Tsamla T."/>
            <person name="Vassiliev H."/>
            <person name="Vo A."/>
            <person name="Wangchuk T."/>
            <person name="Wangdi T."/>
            <person name="Weiand M."/>
            <person name="Wilkinson J."/>
            <person name="Wilson A."/>
            <person name="Yadav S."/>
            <person name="Young G."/>
            <person name="Yu Q."/>
            <person name="Zembek L."/>
            <person name="Zhong D."/>
            <person name="Zimmer A."/>
            <person name="Zwirko Z."/>
            <person name="Jaffe D.B."/>
            <person name="Alvarez P."/>
            <person name="Brockman W."/>
            <person name="Butler J."/>
            <person name="Chin C."/>
            <person name="Gnerre S."/>
            <person name="MacCallum I."/>
            <person name="Graves J.A."/>
            <person name="Ponting C.P."/>
            <person name="Breen M."/>
            <person name="Samollow P.B."/>
            <person name="Lander E.S."/>
            <person name="Lindblad-Toh K."/>
        </authorList>
    </citation>
    <scope>NUCLEOTIDE SEQUENCE [LARGE SCALE GENOMIC DNA]</scope>
</reference>
<dbReference type="GO" id="GO:0016020">
    <property type="term" value="C:membrane"/>
    <property type="evidence" value="ECO:0000318"/>
    <property type="project" value="GO_Central"/>
</dbReference>
<dbReference type="GO" id="GO:0001580">
    <property type="term" value="P:detection of chemical stimulus involved in sensory perception of bitter taste"/>
    <property type="evidence" value="ECO:0000318"/>
    <property type="project" value="GO_Central"/>
</dbReference>
<dbReference type="PANTHER" id="PTHR11394:SF49">
    <property type="entry name" value="TASTE RECEPTOR TYPE 2 MEMBER 3"/>
    <property type="match status" value="1"/>
</dbReference>
<dbReference type="RefSeq" id="NP_001034960.1">
    <property type="nucleotide sequence ID" value="NM_001039871.1"/>
</dbReference>
<proteinExistence type="inferred from homology"/>
<dbReference type="InterPro" id="IPR007960">
    <property type="entry name" value="TAS2R"/>
</dbReference>
<keyword evidence="9 14" id="KW-0675">Receptor</keyword>
<evidence type="ECO:0000256" key="7">
    <source>
        <dbReference type="ARBA" id="ARBA00023040"/>
    </source>
</evidence>
<dbReference type="KEGG" id="mdo:664678"/>
<reference evidence="17" key="3">
    <citation type="submission" date="2025-05" db="UniProtKB">
        <authorList>
            <consortium name="Ensembl"/>
        </authorList>
    </citation>
    <scope>IDENTIFICATION</scope>
</reference>
<evidence type="ECO:0000313" key="18">
    <source>
        <dbReference type="Proteomes" id="UP000002280"/>
    </source>
</evidence>
<dbReference type="CTD" id="664678"/>
<keyword evidence="4 14" id="KW-0716">Sensory transduction</keyword>
<comment type="similarity">
    <text evidence="2 13">Belongs to the G-protein coupled receptor T2R family.</text>
</comment>
<reference evidence="16" key="1">
    <citation type="journal article" date="2006" name="Mol. Biol. Evol.">
        <title>Lineage-specific expansions and contractions of the bitter taste receptor gene repertoire in vertebrates.</title>
        <authorList>
            <consortium name="SMBE Tri-National Young Investigators"/>
            <person name="Go Y."/>
        </authorList>
    </citation>
    <scope>NUCLEOTIDE SEQUENCE</scope>
</reference>
<dbReference type="GO" id="GO:0004930">
    <property type="term" value="F:G protein-coupled receptor activity"/>
    <property type="evidence" value="ECO:0007669"/>
    <property type="project" value="UniProtKB-KW"/>
</dbReference>
<evidence type="ECO:0000256" key="11">
    <source>
        <dbReference type="ARBA" id="ARBA00023224"/>
    </source>
</evidence>
<feature type="transmembrane region" description="Helical" evidence="15">
    <location>
        <begin position="55"/>
        <end position="74"/>
    </location>
</feature>
<feature type="transmembrane region" description="Helical" evidence="15">
    <location>
        <begin position="178"/>
        <end position="204"/>
    </location>
</feature>
<keyword evidence="18" id="KW-1185">Reference proteome</keyword>
<evidence type="ECO:0000256" key="14">
    <source>
        <dbReference type="RuleBase" id="RU004424"/>
    </source>
</evidence>
<evidence type="ECO:0000256" key="1">
    <source>
        <dbReference type="ARBA" id="ARBA00004141"/>
    </source>
</evidence>
<dbReference type="PANTHER" id="PTHR11394">
    <property type="entry name" value="TASTE RECEPTOR TYPE 2"/>
    <property type="match status" value="1"/>
</dbReference>